<proteinExistence type="predicted"/>
<dbReference type="PANTHER" id="PTHR11161">
    <property type="entry name" value="O-ACYLTRANSFERASE"/>
    <property type="match status" value="1"/>
</dbReference>
<keyword evidence="1" id="KW-0812">Transmembrane</keyword>
<accession>A0A7R9I775</accession>
<reference evidence="2" key="1">
    <citation type="submission" date="2020-11" db="EMBL/GenBank/DDBJ databases">
        <authorList>
            <person name="Tran Van P."/>
        </authorList>
    </citation>
    <scope>NUCLEOTIDE SEQUENCE</scope>
</reference>
<organism evidence="2">
    <name type="scientific">Timema bartmani</name>
    <dbReference type="NCBI Taxonomy" id="61472"/>
    <lineage>
        <taxon>Eukaryota</taxon>
        <taxon>Metazoa</taxon>
        <taxon>Ecdysozoa</taxon>
        <taxon>Arthropoda</taxon>
        <taxon>Hexapoda</taxon>
        <taxon>Insecta</taxon>
        <taxon>Pterygota</taxon>
        <taxon>Neoptera</taxon>
        <taxon>Polyneoptera</taxon>
        <taxon>Phasmatodea</taxon>
        <taxon>Timematodea</taxon>
        <taxon>Timematoidea</taxon>
        <taxon>Timematidae</taxon>
        <taxon>Timema</taxon>
    </lineage>
</organism>
<keyword evidence="1" id="KW-1133">Transmembrane helix</keyword>
<dbReference type="InterPro" id="IPR052728">
    <property type="entry name" value="O2_lipid_transport_reg"/>
</dbReference>
<dbReference type="EMBL" id="OD573731">
    <property type="protein sequence ID" value="CAD7450139.1"/>
    <property type="molecule type" value="Genomic_DNA"/>
</dbReference>
<dbReference type="AlphaFoldDB" id="A0A7R9I775"/>
<sequence length="146" mass="16676">MAFSIKKTLSELLRVEQGDGDLQCINGIRALCTMLLYVLHKFFSMAFMPYSNRINFAQVKGGFGNKINLCPDQGLNPGPPAQKSDNLPLDQQLNLLPVSMLVRAFAIYVYAFLLLSGVLTAYNMSREMKRKGYVDWKRRYLARFIR</sequence>
<evidence type="ECO:0000313" key="2">
    <source>
        <dbReference type="EMBL" id="CAD7450139.1"/>
    </source>
</evidence>
<evidence type="ECO:0000256" key="1">
    <source>
        <dbReference type="SAM" id="Phobius"/>
    </source>
</evidence>
<dbReference type="PANTHER" id="PTHR11161:SF4">
    <property type="entry name" value="DROP DEAD"/>
    <property type="match status" value="1"/>
</dbReference>
<feature type="transmembrane region" description="Helical" evidence="1">
    <location>
        <begin position="100"/>
        <end position="122"/>
    </location>
</feature>
<protein>
    <submittedName>
        <fullName evidence="2">Uncharacterized protein</fullName>
    </submittedName>
</protein>
<name>A0A7R9I775_9NEOP</name>
<gene>
    <name evidence="2" type="ORF">TBIB3V08_LOCUS12410</name>
</gene>
<keyword evidence="1" id="KW-0472">Membrane</keyword>